<proteinExistence type="inferred from homology"/>
<reference evidence="3" key="1">
    <citation type="submission" date="2020-08" db="EMBL/GenBank/DDBJ databases">
        <title>Whole genome shotgun sequence of Actinocatenispora sera NBRC 101916.</title>
        <authorList>
            <person name="Komaki H."/>
            <person name="Tamura T."/>
        </authorList>
    </citation>
    <scope>NUCLEOTIDE SEQUENCE</scope>
    <source>
        <strain evidence="3">NBRC 101916</strain>
    </source>
</reference>
<dbReference type="PRINTS" id="PR00081">
    <property type="entry name" value="GDHRDH"/>
</dbReference>
<dbReference type="FunFam" id="3.40.50.720:FF:000084">
    <property type="entry name" value="Short-chain dehydrogenase reductase"/>
    <property type="match status" value="1"/>
</dbReference>
<evidence type="ECO:0000313" key="4">
    <source>
        <dbReference type="Proteomes" id="UP000680750"/>
    </source>
</evidence>
<dbReference type="InterPro" id="IPR036291">
    <property type="entry name" value="NAD(P)-bd_dom_sf"/>
</dbReference>
<dbReference type="OrthoDB" id="8959163at2"/>
<dbReference type="PRINTS" id="PR00080">
    <property type="entry name" value="SDRFAMILY"/>
</dbReference>
<name>A0A810KWP0_9ACTN</name>
<dbReference type="Proteomes" id="UP000680750">
    <property type="component" value="Chromosome"/>
</dbReference>
<dbReference type="EMBL" id="AP023354">
    <property type="protein sequence ID" value="BCJ26862.1"/>
    <property type="molecule type" value="Genomic_DNA"/>
</dbReference>
<dbReference type="PROSITE" id="PS00061">
    <property type="entry name" value="ADH_SHORT"/>
    <property type="match status" value="1"/>
</dbReference>
<protein>
    <submittedName>
        <fullName evidence="3">3-oxoacyl-ACP reductase</fullName>
    </submittedName>
</protein>
<organism evidence="3 4">
    <name type="scientific">Actinocatenispora sera</name>
    <dbReference type="NCBI Taxonomy" id="390989"/>
    <lineage>
        <taxon>Bacteria</taxon>
        <taxon>Bacillati</taxon>
        <taxon>Actinomycetota</taxon>
        <taxon>Actinomycetes</taxon>
        <taxon>Micromonosporales</taxon>
        <taxon>Micromonosporaceae</taxon>
        <taxon>Actinocatenispora</taxon>
    </lineage>
</organism>
<dbReference type="PANTHER" id="PTHR42760">
    <property type="entry name" value="SHORT-CHAIN DEHYDROGENASES/REDUCTASES FAMILY MEMBER"/>
    <property type="match status" value="1"/>
</dbReference>
<dbReference type="SUPFAM" id="SSF51735">
    <property type="entry name" value="NAD(P)-binding Rossmann-fold domains"/>
    <property type="match status" value="1"/>
</dbReference>
<gene>
    <name evidence="3" type="primary">fabG_2</name>
    <name evidence="3" type="ORF">Asera_09700</name>
</gene>
<keyword evidence="4" id="KW-1185">Reference proteome</keyword>
<dbReference type="KEGG" id="aser:Asera_09700"/>
<evidence type="ECO:0000256" key="1">
    <source>
        <dbReference type="ARBA" id="ARBA00006484"/>
    </source>
</evidence>
<dbReference type="GO" id="GO:0016616">
    <property type="term" value="F:oxidoreductase activity, acting on the CH-OH group of donors, NAD or NADP as acceptor"/>
    <property type="evidence" value="ECO:0007669"/>
    <property type="project" value="TreeGrafter"/>
</dbReference>
<evidence type="ECO:0000313" key="3">
    <source>
        <dbReference type="EMBL" id="BCJ26862.1"/>
    </source>
</evidence>
<dbReference type="InterPro" id="IPR002347">
    <property type="entry name" value="SDR_fam"/>
</dbReference>
<evidence type="ECO:0000256" key="2">
    <source>
        <dbReference type="ARBA" id="ARBA00023002"/>
    </source>
</evidence>
<dbReference type="NCBIfam" id="NF005095">
    <property type="entry name" value="PRK06523.1"/>
    <property type="match status" value="1"/>
</dbReference>
<comment type="similarity">
    <text evidence="1">Belongs to the short-chain dehydrogenases/reductases (SDR) family.</text>
</comment>
<dbReference type="RefSeq" id="WP_030449227.1">
    <property type="nucleotide sequence ID" value="NZ_AP023354.1"/>
</dbReference>
<keyword evidence="2" id="KW-0560">Oxidoreductase</keyword>
<dbReference type="Gene3D" id="3.40.50.720">
    <property type="entry name" value="NAD(P)-binding Rossmann-like Domain"/>
    <property type="match status" value="1"/>
</dbReference>
<accession>A0A810KWP0</accession>
<dbReference type="PANTHER" id="PTHR42760:SF133">
    <property type="entry name" value="3-OXOACYL-[ACYL-CARRIER-PROTEIN] REDUCTASE"/>
    <property type="match status" value="1"/>
</dbReference>
<sequence length="260" mass="26913">MELNLDKKVAVITGGSKGIGAGIAAALAAAGARVTVGARTAPAEPVDGVTFVPVDLGTPDGADRLVRTVAETHGGIDILVNNVAVSEPAQSVLDFTDEQWHRIFDLTFFSAVRAVRAAVPSMRGRENASIVMLGSLNARLPAGMIAPYSAAKAALANLGKALSEELVPAGIRVNTVSPGPVRTPLWTDPGGFAELFAAQANTTVDDVMDRVLPESMAITTGRVSEPDEVADLVSFLVSSRARNITGGDYIIDGGMYKSTA</sequence>
<dbReference type="AlphaFoldDB" id="A0A810KWP0"/>
<dbReference type="Pfam" id="PF13561">
    <property type="entry name" value="adh_short_C2"/>
    <property type="match status" value="1"/>
</dbReference>
<dbReference type="InterPro" id="IPR020904">
    <property type="entry name" value="Sc_DH/Rdtase_CS"/>
</dbReference>